<evidence type="ECO:0000313" key="2">
    <source>
        <dbReference type="Proteomes" id="UP000077248"/>
    </source>
</evidence>
<dbReference type="GeneID" id="29118629"/>
<dbReference type="VEuPathDB" id="FungiDB:CC77DRAFT_744495"/>
<dbReference type="EMBL" id="KV441474">
    <property type="protein sequence ID" value="OAG22714.1"/>
    <property type="molecule type" value="Genomic_DNA"/>
</dbReference>
<organism evidence="1 2">
    <name type="scientific">Alternaria alternata</name>
    <name type="common">Alternaria rot fungus</name>
    <name type="synonym">Torula alternata</name>
    <dbReference type="NCBI Taxonomy" id="5599"/>
    <lineage>
        <taxon>Eukaryota</taxon>
        <taxon>Fungi</taxon>
        <taxon>Dikarya</taxon>
        <taxon>Ascomycota</taxon>
        <taxon>Pezizomycotina</taxon>
        <taxon>Dothideomycetes</taxon>
        <taxon>Pleosporomycetidae</taxon>
        <taxon>Pleosporales</taxon>
        <taxon>Pleosporineae</taxon>
        <taxon>Pleosporaceae</taxon>
        <taxon>Alternaria</taxon>
        <taxon>Alternaria sect. Alternaria</taxon>
        <taxon>Alternaria alternata complex</taxon>
    </lineage>
</organism>
<protein>
    <submittedName>
        <fullName evidence="1">Uncharacterized protein</fullName>
    </submittedName>
</protein>
<dbReference type="KEGG" id="aalt:CC77DRAFT_744495"/>
<name>A0A177DSF0_ALTAL</name>
<sequence>MSLSDYQRIKDRQQTWLVMPRSPPRYAEQGQSHQSNCIKKEIHAEKTDAPPWLAEPGDWRCGQDALEWISSRYWLILVLRVPHHPFTANLSAWPSWVTSPAATSLPGSSLSAPFLGTTISPSPQPRSYNNRSTLLLRRAQGFLAASLACF</sequence>
<proteinExistence type="predicted"/>
<dbReference type="RefSeq" id="XP_018388135.1">
    <property type="nucleotide sequence ID" value="XM_018533035.1"/>
</dbReference>
<gene>
    <name evidence="1" type="ORF">CC77DRAFT_744495</name>
</gene>
<accession>A0A177DSF0</accession>
<evidence type="ECO:0000313" key="1">
    <source>
        <dbReference type="EMBL" id="OAG22714.1"/>
    </source>
</evidence>
<dbReference type="AlphaFoldDB" id="A0A177DSF0"/>
<keyword evidence="2" id="KW-1185">Reference proteome</keyword>
<reference evidence="1 2" key="1">
    <citation type="submission" date="2016-05" db="EMBL/GenBank/DDBJ databases">
        <title>Comparative analysis of secretome profiles of manganese(II)-oxidizing ascomycete fungi.</title>
        <authorList>
            <consortium name="DOE Joint Genome Institute"/>
            <person name="Zeiner C.A."/>
            <person name="Purvine S.O."/>
            <person name="Zink E.M."/>
            <person name="Wu S."/>
            <person name="Pasa-Tolic L."/>
            <person name="Chaput D.L."/>
            <person name="Haridas S."/>
            <person name="Grigoriev I.V."/>
            <person name="Santelli C.M."/>
            <person name="Hansel C.M."/>
        </authorList>
    </citation>
    <scope>NUCLEOTIDE SEQUENCE [LARGE SCALE GENOMIC DNA]</scope>
    <source>
        <strain evidence="1 2">SRC1lrK2f</strain>
    </source>
</reference>
<dbReference type="Proteomes" id="UP000077248">
    <property type="component" value="Unassembled WGS sequence"/>
</dbReference>